<dbReference type="EMBL" id="VTOY01000005">
    <property type="protein sequence ID" value="TYZ22575.1"/>
    <property type="molecule type" value="Genomic_DNA"/>
</dbReference>
<sequence>MRTHHILLLAAAFFCLNPLAASARQTIDINPADSILQGHDKAIVTADHSSYNPDTGRYTLRGNVTIQFGSRTFHTDAAKISTQTLQLWTENNTKLMEDDLHFNGGAVYADLQANVAWFFGPNCSLERPGLAIHSDNMVYNWCTHIASFDGHVLCIQKGEQRTAGHMEYDLDTGKIR</sequence>
<keyword evidence="4" id="KW-1185">Reference proteome</keyword>
<evidence type="ECO:0000259" key="2">
    <source>
        <dbReference type="Pfam" id="PF03968"/>
    </source>
</evidence>
<keyword evidence="1" id="KW-0732">Signal</keyword>
<dbReference type="Proteomes" id="UP000323646">
    <property type="component" value="Unassembled WGS sequence"/>
</dbReference>
<dbReference type="RefSeq" id="WP_149171497.1">
    <property type="nucleotide sequence ID" value="NZ_VTOY01000005.1"/>
</dbReference>
<organism evidence="3 4">
    <name type="scientific">Selenomonas ruminis</name>
    <dbReference type="NCBI Taxonomy" id="2593411"/>
    <lineage>
        <taxon>Bacteria</taxon>
        <taxon>Bacillati</taxon>
        <taxon>Bacillota</taxon>
        <taxon>Negativicutes</taxon>
        <taxon>Selenomonadales</taxon>
        <taxon>Selenomonadaceae</taxon>
        <taxon>Selenomonas</taxon>
    </lineage>
</organism>
<dbReference type="Pfam" id="PF03968">
    <property type="entry name" value="LptD_N"/>
    <property type="match status" value="1"/>
</dbReference>
<evidence type="ECO:0000313" key="3">
    <source>
        <dbReference type="EMBL" id="TYZ22575.1"/>
    </source>
</evidence>
<feature type="domain" description="Organic solvent tolerance-like N-terminal" evidence="2">
    <location>
        <begin position="44"/>
        <end position="173"/>
    </location>
</feature>
<gene>
    <name evidence="3" type="ORF">FZ040_07965</name>
</gene>
<dbReference type="OrthoDB" id="1664915at2"/>
<protein>
    <recommendedName>
        <fullName evidence="2">Organic solvent tolerance-like N-terminal domain-containing protein</fullName>
    </recommendedName>
</protein>
<dbReference type="Gene3D" id="2.60.450.10">
    <property type="entry name" value="Lipopolysaccharide (LPS) transport protein A like domain"/>
    <property type="match status" value="1"/>
</dbReference>
<accession>A0A5D6W6R9</accession>
<proteinExistence type="predicted"/>
<comment type="caution">
    <text evidence="3">The sequence shown here is derived from an EMBL/GenBank/DDBJ whole genome shotgun (WGS) entry which is preliminary data.</text>
</comment>
<feature type="chain" id="PRO_5022689551" description="Organic solvent tolerance-like N-terminal domain-containing protein" evidence="1">
    <location>
        <begin position="24"/>
        <end position="176"/>
    </location>
</feature>
<feature type="signal peptide" evidence="1">
    <location>
        <begin position="1"/>
        <end position="23"/>
    </location>
</feature>
<evidence type="ECO:0000313" key="4">
    <source>
        <dbReference type="Proteomes" id="UP000323646"/>
    </source>
</evidence>
<reference evidence="3 4" key="1">
    <citation type="submission" date="2019-08" db="EMBL/GenBank/DDBJ databases">
        <title>Selenomonas sp. mPRGC5 and Selenomonas sp. mPRGC8 isolated from ruminal fluid of dairy goat (Capra hircus).</title>
        <authorList>
            <person name="Poothong S."/>
            <person name="Nuengjamnong C."/>
            <person name="Tanasupawat S."/>
        </authorList>
    </citation>
    <scope>NUCLEOTIDE SEQUENCE [LARGE SCALE GENOMIC DNA]</scope>
    <source>
        <strain evidence="4">mPRGC5</strain>
    </source>
</reference>
<name>A0A5D6W6R9_9FIRM</name>
<dbReference type="InterPro" id="IPR005653">
    <property type="entry name" value="OstA-like_N"/>
</dbReference>
<dbReference type="AlphaFoldDB" id="A0A5D6W6R9"/>
<evidence type="ECO:0000256" key="1">
    <source>
        <dbReference type="SAM" id="SignalP"/>
    </source>
</evidence>